<accession>A0A2Z7AZ01</accession>
<organism evidence="2 3">
    <name type="scientific">Dorcoceras hygrometricum</name>
    <dbReference type="NCBI Taxonomy" id="472368"/>
    <lineage>
        <taxon>Eukaryota</taxon>
        <taxon>Viridiplantae</taxon>
        <taxon>Streptophyta</taxon>
        <taxon>Embryophyta</taxon>
        <taxon>Tracheophyta</taxon>
        <taxon>Spermatophyta</taxon>
        <taxon>Magnoliopsida</taxon>
        <taxon>eudicotyledons</taxon>
        <taxon>Gunneridae</taxon>
        <taxon>Pentapetalae</taxon>
        <taxon>asterids</taxon>
        <taxon>lamiids</taxon>
        <taxon>Lamiales</taxon>
        <taxon>Gesneriaceae</taxon>
        <taxon>Didymocarpoideae</taxon>
        <taxon>Trichosporeae</taxon>
        <taxon>Loxocarpinae</taxon>
        <taxon>Dorcoceras</taxon>
    </lineage>
</organism>
<dbReference type="AlphaFoldDB" id="A0A2Z7AZ01"/>
<gene>
    <name evidence="2" type="ORF">F511_23961</name>
</gene>
<protein>
    <submittedName>
        <fullName evidence="2">Senescence-associated carboxylesterase 101</fullName>
    </submittedName>
</protein>
<feature type="region of interest" description="Disordered" evidence="1">
    <location>
        <begin position="584"/>
        <end position="622"/>
    </location>
</feature>
<evidence type="ECO:0000313" key="3">
    <source>
        <dbReference type="Proteomes" id="UP000250235"/>
    </source>
</evidence>
<keyword evidence="3" id="KW-1185">Reference proteome</keyword>
<name>A0A2Z7AZ01_9LAMI</name>
<dbReference type="EMBL" id="KV010692">
    <property type="protein sequence ID" value="KZV27065.1"/>
    <property type="molecule type" value="Genomic_DNA"/>
</dbReference>
<evidence type="ECO:0000313" key="2">
    <source>
        <dbReference type="EMBL" id="KZV27065.1"/>
    </source>
</evidence>
<proteinExistence type="predicted"/>
<evidence type="ECO:0000256" key="1">
    <source>
        <dbReference type="SAM" id="MobiDB-lite"/>
    </source>
</evidence>
<feature type="compositionally biased region" description="Acidic residues" evidence="1">
    <location>
        <begin position="605"/>
        <end position="615"/>
    </location>
</feature>
<dbReference type="Proteomes" id="UP000250235">
    <property type="component" value="Unassembled WGS sequence"/>
</dbReference>
<reference evidence="2 3" key="1">
    <citation type="journal article" date="2015" name="Proc. Natl. Acad. Sci. U.S.A.">
        <title>The resurrection genome of Boea hygrometrica: A blueprint for survival of dehydration.</title>
        <authorList>
            <person name="Xiao L."/>
            <person name="Yang G."/>
            <person name="Zhang L."/>
            <person name="Yang X."/>
            <person name="Zhao S."/>
            <person name="Ji Z."/>
            <person name="Zhou Q."/>
            <person name="Hu M."/>
            <person name="Wang Y."/>
            <person name="Chen M."/>
            <person name="Xu Y."/>
            <person name="Jin H."/>
            <person name="Xiao X."/>
            <person name="Hu G."/>
            <person name="Bao F."/>
            <person name="Hu Y."/>
            <person name="Wan P."/>
            <person name="Li L."/>
            <person name="Deng X."/>
            <person name="Kuang T."/>
            <person name="Xiang C."/>
            <person name="Zhu J.K."/>
            <person name="Oliver M.J."/>
            <person name="He Y."/>
        </authorList>
    </citation>
    <scope>NUCLEOTIDE SEQUENCE [LARGE SCALE GENOMIC DNA]</scope>
    <source>
        <strain evidence="3">cv. XS01</strain>
    </source>
</reference>
<sequence>MASAFITYSYQINFDSVLAIPDHDGMLNMFKELEASGLRGFLGCQSVLYEKELGQFFDTTLVQDGDITGAVSGKFFSVSQARFVEIFELPTEGLVDFSDVPKNLVFDARSIFSKSVEKEPVKDTGEIAEKHTDEIDDIIGQIIAETSKMGSDEKDQEEQRVDETDIGDDFDQWLEESFKDFVVHETGTVVEAERSKNPVVEKDMDKAVGSKNTEEEHMSIDDLLLQISDDMMLPYVTAAEITKILLGESININELQERDWYYSSLPRISMHDKWKEPLDEDEPVKGNPVRETVALICGDVDFLVQLRDKVMQDVVEFFHSFSLNKLSDLDVLKDLKDKERLMLGWAEVNSQEMAVKRRMYILAKYREMLLRKLLDSRRRYFAPGQPWTAMAAQIIDMLSAAHSKSLKDLQAKQQEHGIEMIQPSSSLFVIDSGAGCGAVLAQFYSMAKSTCWVRPLILVDGFWTPLQGNDYWMSSCRLSLFVNRKPVPESLIDTDFVPHGLFIEPVQYWGASPSLIKTWGWARVCTEIFRYSMFGCLRPKKGPSGSRQTSWSYDICEKLDLTDISTSWLATSWKWSKAGASKQLEEQERKAQAQLQTKSGADAEVAPEDQLEDENKEAGDEKERALQELMKQPA</sequence>